<feature type="domain" description="DYW" evidence="2">
    <location>
        <begin position="1"/>
        <end position="92"/>
    </location>
</feature>
<dbReference type="Pfam" id="PF14432">
    <property type="entry name" value="DYW_deaminase"/>
    <property type="match status" value="1"/>
</dbReference>
<dbReference type="AlphaFoldDB" id="A0AAV5MXB2"/>
<evidence type="ECO:0000259" key="2">
    <source>
        <dbReference type="Pfam" id="PF14432"/>
    </source>
</evidence>
<gene>
    <name evidence="3" type="ORF">SLEP1_g59739</name>
</gene>
<evidence type="ECO:0000313" key="3">
    <source>
        <dbReference type="EMBL" id="GKV53202.1"/>
    </source>
</evidence>
<organism evidence="3 4">
    <name type="scientific">Rubroshorea leprosula</name>
    <dbReference type="NCBI Taxonomy" id="152421"/>
    <lineage>
        <taxon>Eukaryota</taxon>
        <taxon>Viridiplantae</taxon>
        <taxon>Streptophyta</taxon>
        <taxon>Embryophyta</taxon>
        <taxon>Tracheophyta</taxon>
        <taxon>Spermatophyta</taxon>
        <taxon>Magnoliopsida</taxon>
        <taxon>eudicotyledons</taxon>
        <taxon>Gunneridae</taxon>
        <taxon>Pentapetalae</taxon>
        <taxon>rosids</taxon>
        <taxon>malvids</taxon>
        <taxon>Malvales</taxon>
        <taxon>Dipterocarpaceae</taxon>
        <taxon>Rubroshorea</taxon>
    </lineage>
</organism>
<name>A0AAV5MXB2_9ROSI</name>
<dbReference type="Proteomes" id="UP001054252">
    <property type="component" value="Unassembled WGS sequence"/>
</dbReference>
<accession>A0AAV5MXB2</accession>
<keyword evidence="4" id="KW-1185">Reference proteome</keyword>
<dbReference type="EMBL" id="BPVZ01001160">
    <property type="protein sequence ID" value="GKV53202.1"/>
    <property type="molecule type" value="Genomic_DNA"/>
</dbReference>
<comment type="similarity">
    <text evidence="1">Belongs to the PPR family. PCMP-H subfamily.</text>
</comment>
<sequence length="92" mass="10521">YVPNTSIVMQNVDEHIKKEIVLGHSEKLAITFGIISKPAGTQIMIIKNLRVCSDCHEFTRLISKIEKREIIARDSSRFHHFKDGVCSCGDHW</sequence>
<reference evidence="3 4" key="1">
    <citation type="journal article" date="2021" name="Commun. Biol.">
        <title>The genome of Shorea leprosula (Dipterocarpaceae) highlights the ecological relevance of drought in aseasonal tropical rainforests.</title>
        <authorList>
            <person name="Ng K.K.S."/>
            <person name="Kobayashi M.J."/>
            <person name="Fawcett J.A."/>
            <person name="Hatakeyama M."/>
            <person name="Paape T."/>
            <person name="Ng C.H."/>
            <person name="Ang C.C."/>
            <person name="Tnah L.H."/>
            <person name="Lee C.T."/>
            <person name="Nishiyama T."/>
            <person name="Sese J."/>
            <person name="O'Brien M.J."/>
            <person name="Copetti D."/>
            <person name="Mohd Noor M.I."/>
            <person name="Ong R.C."/>
            <person name="Putra M."/>
            <person name="Sireger I.Z."/>
            <person name="Indrioko S."/>
            <person name="Kosugi Y."/>
            <person name="Izuno A."/>
            <person name="Isagi Y."/>
            <person name="Lee S.L."/>
            <person name="Shimizu K.K."/>
        </authorList>
    </citation>
    <scope>NUCLEOTIDE SEQUENCE [LARGE SCALE GENOMIC DNA]</scope>
    <source>
        <strain evidence="3">214</strain>
    </source>
</reference>
<comment type="caution">
    <text evidence="3">The sequence shown here is derived from an EMBL/GenBank/DDBJ whole genome shotgun (WGS) entry which is preliminary data.</text>
</comment>
<evidence type="ECO:0000256" key="1">
    <source>
        <dbReference type="ARBA" id="ARBA00006643"/>
    </source>
</evidence>
<proteinExistence type="inferred from homology"/>
<dbReference type="GO" id="GO:0008270">
    <property type="term" value="F:zinc ion binding"/>
    <property type="evidence" value="ECO:0007669"/>
    <property type="project" value="InterPro"/>
</dbReference>
<protein>
    <recommendedName>
        <fullName evidence="2">DYW domain-containing protein</fullName>
    </recommendedName>
</protein>
<dbReference type="InterPro" id="IPR032867">
    <property type="entry name" value="DYW_dom"/>
</dbReference>
<feature type="non-terminal residue" evidence="3">
    <location>
        <position position="1"/>
    </location>
</feature>
<evidence type="ECO:0000313" key="4">
    <source>
        <dbReference type="Proteomes" id="UP001054252"/>
    </source>
</evidence>